<dbReference type="Proteomes" id="UP001141552">
    <property type="component" value="Unassembled WGS sequence"/>
</dbReference>
<feature type="compositionally biased region" description="Basic and acidic residues" evidence="2">
    <location>
        <begin position="224"/>
        <end position="235"/>
    </location>
</feature>
<dbReference type="PANTHER" id="PTHR33155">
    <property type="entry name" value="FANTASTIC FOUR-LIKE PROTEIN (DUF3049)"/>
    <property type="match status" value="1"/>
</dbReference>
<protein>
    <recommendedName>
        <fullName evidence="3">FAF domain-containing protein</fullName>
    </recommendedName>
</protein>
<feature type="region of interest" description="Disordered" evidence="2">
    <location>
        <begin position="78"/>
        <end position="109"/>
    </location>
</feature>
<feature type="domain" description="FAF" evidence="3">
    <location>
        <begin position="129"/>
        <end position="187"/>
    </location>
</feature>
<comment type="caution">
    <text evidence="4">The sequence shown here is derived from an EMBL/GenBank/DDBJ whole genome shotgun (WGS) entry which is preliminary data.</text>
</comment>
<evidence type="ECO:0000256" key="2">
    <source>
        <dbReference type="SAM" id="MobiDB-lite"/>
    </source>
</evidence>
<feature type="region of interest" description="Disordered" evidence="2">
    <location>
        <begin position="255"/>
        <end position="287"/>
    </location>
</feature>
<feature type="region of interest" description="Disordered" evidence="2">
    <location>
        <begin position="192"/>
        <end position="240"/>
    </location>
</feature>
<reference evidence="4" key="2">
    <citation type="journal article" date="2023" name="Plants (Basel)">
        <title>Annotation of the Turnera subulata (Passifloraceae) Draft Genome Reveals the S-Locus Evolved after the Divergence of Turneroideae from Passifloroideae in a Stepwise Manner.</title>
        <authorList>
            <person name="Henning P.M."/>
            <person name="Roalson E.H."/>
            <person name="Mir W."/>
            <person name="McCubbin A.G."/>
            <person name="Shore J.S."/>
        </authorList>
    </citation>
    <scope>NUCLEOTIDE SEQUENCE</scope>
    <source>
        <strain evidence="4">F60SS</strain>
    </source>
</reference>
<name>A0A9Q0FXW7_9ROSI</name>
<dbReference type="PANTHER" id="PTHR33155:SF17">
    <property type="entry name" value="F2E2.18-RELATED"/>
    <property type="match status" value="1"/>
</dbReference>
<reference evidence="4" key="1">
    <citation type="submission" date="2022-02" db="EMBL/GenBank/DDBJ databases">
        <authorList>
            <person name="Henning P.M."/>
            <person name="McCubbin A.G."/>
            <person name="Shore J.S."/>
        </authorList>
    </citation>
    <scope>NUCLEOTIDE SEQUENCE</scope>
    <source>
        <strain evidence="4">F60SS</strain>
        <tissue evidence="4">Leaves</tissue>
    </source>
</reference>
<evidence type="ECO:0000256" key="1">
    <source>
        <dbReference type="ARBA" id="ARBA00008690"/>
    </source>
</evidence>
<comment type="similarity">
    <text evidence="1">Belongs to the fantastic four family.</text>
</comment>
<feature type="compositionally biased region" description="Acidic residues" evidence="2">
    <location>
        <begin position="261"/>
        <end position="270"/>
    </location>
</feature>
<evidence type="ECO:0000313" key="4">
    <source>
        <dbReference type="EMBL" id="KAJ4839928.1"/>
    </source>
</evidence>
<feature type="compositionally biased region" description="Acidic residues" evidence="2">
    <location>
        <begin position="203"/>
        <end position="219"/>
    </location>
</feature>
<dbReference type="Pfam" id="PF11250">
    <property type="entry name" value="FAF"/>
    <property type="match status" value="1"/>
</dbReference>
<gene>
    <name evidence="4" type="ORF">Tsubulata_008563</name>
</gene>
<evidence type="ECO:0000259" key="3">
    <source>
        <dbReference type="Pfam" id="PF11250"/>
    </source>
</evidence>
<dbReference type="InterPro" id="IPR046431">
    <property type="entry name" value="FAF_dom"/>
</dbReference>
<dbReference type="OrthoDB" id="1928183at2759"/>
<organism evidence="4 5">
    <name type="scientific">Turnera subulata</name>
    <dbReference type="NCBI Taxonomy" id="218843"/>
    <lineage>
        <taxon>Eukaryota</taxon>
        <taxon>Viridiplantae</taxon>
        <taxon>Streptophyta</taxon>
        <taxon>Embryophyta</taxon>
        <taxon>Tracheophyta</taxon>
        <taxon>Spermatophyta</taxon>
        <taxon>Magnoliopsida</taxon>
        <taxon>eudicotyledons</taxon>
        <taxon>Gunneridae</taxon>
        <taxon>Pentapetalae</taxon>
        <taxon>rosids</taxon>
        <taxon>fabids</taxon>
        <taxon>Malpighiales</taxon>
        <taxon>Passifloraceae</taxon>
        <taxon>Turnera</taxon>
    </lineage>
</organism>
<dbReference type="EMBL" id="JAKUCV010003170">
    <property type="protein sequence ID" value="KAJ4839928.1"/>
    <property type="molecule type" value="Genomic_DNA"/>
</dbReference>
<accession>A0A9Q0FXW7</accession>
<dbReference type="AlphaFoldDB" id="A0A9Q0FXW7"/>
<proteinExistence type="inferred from homology"/>
<sequence length="346" mass="38651">MQNQYSLQQAPLETSYTLEQQLGSLTLHSLAGEKPANNSHFNNMVCDDILPTMASSSTSSSTLVGDYIGVESCLDLKDNGADDDGLTSPSTSRKEERSSDDGDDDYDHQSFCSRHQQRWSHKWERKNKEFPPPIPWLARTENLPSHMPWVLRRYHTSDGRLILREEKVRHHEYFRAHRSNGRLTLQIVALDSHQLGPPPPPVIDEEGQEEEEEDEEEEVGVGVEQKEGIIKDSNKGNKMQITTEDDINIESSVLQGHGEREGDDEYEADDGATVNGDNDEVGRSDQRGVEEEKVVYEDQQILPPMEAGIGGGASAGKYCFSFNSVRPTSACIFGMPPMPALRPVHS</sequence>
<evidence type="ECO:0000313" key="5">
    <source>
        <dbReference type="Proteomes" id="UP001141552"/>
    </source>
</evidence>
<keyword evidence="5" id="KW-1185">Reference proteome</keyword>
<dbReference type="InterPro" id="IPR021410">
    <property type="entry name" value="FAF"/>
</dbReference>